<evidence type="ECO:0000256" key="1">
    <source>
        <dbReference type="ARBA" id="ARBA00022679"/>
    </source>
</evidence>
<dbReference type="InterPro" id="IPR014729">
    <property type="entry name" value="Rossmann-like_a/b/a_fold"/>
</dbReference>
<dbReference type="PANTHER" id="PTHR43793">
    <property type="entry name" value="FAD SYNTHASE"/>
    <property type="match status" value="1"/>
</dbReference>
<name>A0A6J7X3E2_9CAUD</name>
<sequence length="153" mass="17594">MGLKLSKYKVGLTASTFDLFHAGHVVMLEEAKRMCDYLIVAIQTDPTIDRPDTKNKPIQSIVERQIQVKACKYVDEVIVYTTEKDLEDILKTLPINARILGIEYKDKPFTGKDICLNRGIDFYYNKRDHSFSSTDLRNRVYEAEKGKITKDGK</sequence>
<accession>A0A6J7X3E2</accession>
<feature type="domain" description="Cytidyltransferase-like" evidence="3">
    <location>
        <begin position="15"/>
        <end position="138"/>
    </location>
</feature>
<dbReference type="InterPro" id="IPR004821">
    <property type="entry name" value="Cyt_trans-like"/>
</dbReference>
<dbReference type="PANTHER" id="PTHR43793:SF1">
    <property type="entry name" value="FAD SYNTHASE"/>
    <property type="match status" value="1"/>
</dbReference>
<organism evidence="4">
    <name type="scientific">uncultured Caudovirales phage</name>
    <dbReference type="NCBI Taxonomy" id="2100421"/>
    <lineage>
        <taxon>Viruses</taxon>
        <taxon>Duplodnaviria</taxon>
        <taxon>Heunggongvirae</taxon>
        <taxon>Uroviricota</taxon>
        <taxon>Caudoviricetes</taxon>
        <taxon>Peduoviridae</taxon>
        <taxon>Maltschvirus</taxon>
        <taxon>Maltschvirus maltsch</taxon>
    </lineage>
</organism>
<evidence type="ECO:0000313" key="4">
    <source>
        <dbReference type="EMBL" id="CAB5221803.1"/>
    </source>
</evidence>
<dbReference type="SUPFAM" id="SSF52374">
    <property type="entry name" value="Nucleotidylyl transferase"/>
    <property type="match status" value="1"/>
</dbReference>
<gene>
    <name evidence="4" type="ORF">UFOVP242_82</name>
</gene>
<dbReference type="GO" id="GO:0016779">
    <property type="term" value="F:nucleotidyltransferase activity"/>
    <property type="evidence" value="ECO:0007669"/>
    <property type="project" value="UniProtKB-KW"/>
</dbReference>
<keyword evidence="1 4" id="KW-0808">Transferase</keyword>
<evidence type="ECO:0000259" key="3">
    <source>
        <dbReference type="Pfam" id="PF01467"/>
    </source>
</evidence>
<reference evidence="4" key="1">
    <citation type="submission" date="2020-05" db="EMBL/GenBank/DDBJ databases">
        <authorList>
            <person name="Chiriac C."/>
            <person name="Salcher M."/>
            <person name="Ghai R."/>
            <person name="Kavagutti S V."/>
        </authorList>
    </citation>
    <scope>NUCLEOTIDE SEQUENCE</scope>
</reference>
<dbReference type="Pfam" id="PF01467">
    <property type="entry name" value="CTP_transf_like"/>
    <property type="match status" value="1"/>
</dbReference>
<dbReference type="Gene3D" id="3.40.50.620">
    <property type="entry name" value="HUPs"/>
    <property type="match status" value="1"/>
</dbReference>
<evidence type="ECO:0000256" key="2">
    <source>
        <dbReference type="ARBA" id="ARBA00022695"/>
    </source>
</evidence>
<dbReference type="EMBL" id="LR798294">
    <property type="protein sequence ID" value="CAB5221803.1"/>
    <property type="molecule type" value="Genomic_DNA"/>
</dbReference>
<proteinExistence type="predicted"/>
<dbReference type="InterPro" id="IPR050385">
    <property type="entry name" value="Archaeal_FAD_synthase"/>
</dbReference>
<dbReference type="NCBIfam" id="TIGR00125">
    <property type="entry name" value="cyt_tran_rel"/>
    <property type="match status" value="1"/>
</dbReference>
<keyword evidence="2 4" id="KW-0548">Nucleotidyltransferase</keyword>
<protein>
    <submittedName>
        <fullName evidence="4">TagD Cytidylyltransferase</fullName>
    </submittedName>
</protein>